<comment type="caution">
    <text evidence="1">The sequence shown here is derived from an EMBL/GenBank/DDBJ whole genome shotgun (WGS) entry which is preliminary data.</text>
</comment>
<accession>A0ACA9RIX7</accession>
<evidence type="ECO:0000313" key="1">
    <source>
        <dbReference type="EMBL" id="CAG8794662.1"/>
    </source>
</evidence>
<name>A0ACA9RIX7_9GLOM</name>
<protein>
    <submittedName>
        <fullName evidence="1">22251_t:CDS:1</fullName>
    </submittedName>
</protein>
<organism evidence="1 2">
    <name type="scientific">Racocetra persica</name>
    <dbReference type="NCBI Taxonomy" id="160502"/>
    <lineage>
        <taxon>Eukaryota</taxon>
        <taxon>Fungi</taxon>
        <taxon>Fungi incertae sedis</taxon>
        <taxon>Mucoromycota</taxon>
        <taxon>Glomeromycotina</taxon>
        <taxon>Glomeromycetes</taxon>
        <taxon>Diversisporales</taxon>
        <taxon>Gigasporaceae</taxon>
        <taxon>Racocetra</taxon>
    </lineage>
</organism>
<feature type="non-terminal residue" evidence="1">
    <location>
        <position position="1"/>
    </location>
</feature>
<dbReference type="EMBL" id="CAJVQC010054837">
    <property type="protein sequence ID" value="CAG8794662.1"/>
    <property type="molecule type" value="Genomic_DNA"/>
</dbReference>
<sequence length="97" mass="10949">ATTNSTIEPTRQTEKNDHDAIIIQETDINDNVYIKIDCLNMEDLIKYKIKKLSFGSDTVNVEYQTYLLVNVDVTSNMTAKDVATLIVAKIEDGDDYS</sequence>
<evidence type="ECO:0000313" key="2">
    <source>
        <dbReference type="Proteomes" id="UP000789920"/>
    </source>
</evidence>
<proteinExistence type="predicted"/>
<reference evidence="1" key="1">
    <citation type="submission" date="2021-06" db="EMBL/GenBank/DDBJ databases">
        <authorList>
            <person name="Kallberg Y."/>
            <person name="Tangrot J."/>
            <person name="Rosling A."/>
        </authorList>
    </citation>
    <scope>NUCLEOTIDE SEQUENCE</scope>
    <source>
        <strain evidence="1">MA461A</strain>
    </source>
</reference>
<dbReference type="Proteomes" id="UP000789920">
    <property type="component" value="Unassembled WGS sequence"/>
</dbReference>
<keyword evidence="2" id="KW-1185">Reference proteome</keyword>
<gene>
    <name evidence="1" type="ORF">RPERSI_LOCUS19806</name>
</gene>